<evidence type="ECO:0008006" key="3">
    <source>
        <dbReference type="Google" id="ProtNLM"/>
    </source>
</evidence>
<sequence length="96" mass="10996">MNLQSFKESLQASSPPAGASVYLQALWYAAKGDWNKAHVLIQDLPDQNAAWIHAYLHREEGDTWNADYWYRKAGRKRAEVTLQEEWENIAAALIAH</sequence>
<dbReference type="RefSeq" id="WP_068838431.1">
    <property type="nucleotide sequence ID" value="NZ_BMXC01000003.1"/>
</dbReference>
<name>A0A1I7J768_9BACT</name>
<dbReference type="AlphaFoldDB" id="A0A1I7J768"/>
<protein>
    <recommendedName>
        <fullName evidence="3">Tetratricopeptide repeat-containing protein</fullName>
    </recommendedName>
</protein>
<organism evidence="1 2">
    <name type="scientific">Pontibacter akesuensis</name>
    <dbReference type="NCBI Taxonomy" id="388950"/>
    <lineage>
        <taxon>Bacteria</taxon>
        <taxon>Pseudomonadati</taxon>
        <taxon>Bacteroidota</taxon>
        <taxon>Cytophagia</taxon>
        <taxon>Cytophagales</taxon>
        <taxon>Hymenobacteraceae</taxon>
        <taxon>Pontibacter</taxon>
    </lineage>
</organism>
<dbReference type="STRING" id="388950.GCA_001611675_02511"/>
<dbReference type="EMBL" id="FPCA01000003">
    <property type="protein sequence ID" value="SFU80984.1"/>
    <property type="molecule type" value="Genomic_DNA"/>
</dbReference>
<evidence type="ECO:0000313" key="1">
    <source>
        <dbReference type="EMBL" id="SFU80984.1"/>
    </source>
</evidence>
<proteinExistence type="predicted"/>
<keyword evidence="2" id="KW-1185">Reference proteome</keyword>
<gene>
    <name evidence="1" type="ORF">SAMN04487941_2554</name>
</gene>
<dbReference type="OrthoDB" id="370799at2"/>
<accession>A0A1I7J768</accession>
<dbReference type="Proteomes" id="UP000182491">
    <property type="component" value="Unassembled WGS sequence"/>
</dbReference>
<evidence type="ECO:0000313" key="2">
    <source>
        <dbReference type="Proteomes" id="UP000182491"/>
    </source>
</evidence>
<reference evidence="2" key="1">
    <citation type="submission" date="2016-10" db="EMBL/GenBank/DDBJ databases">
        <authorList>
            <person name="Varghese N."/>
        </authorList>
    </citation>
    <scope>NUCLEOTIDE SEQUENCE [LARGE SCALE GENOMIC DNA]</scope>
    <source>
        <strain evidence="2">DSM 18820</strain>
    </source>
</reference>